<feature type="non-terminal residue" evidence="2">
    <location>
        <position position="1"/>
    </location>
</feature>
<dbReference type="Pfam" id="PF13976">
    <property type="entry name" value="gag_pre-integrs"/>
    <property type="match status" value="1"/>
</dbReference>
<protein>
    <recommendedName>
        <fullName evidence="1">GAG-pre-integrase domain-containing protein</fullName>
    </recommendedName>
</protein>
<feature type="domain" description="GAG-pre-integrase" evidence="1">
    <location>
        <begin position="35"/>
        <end position="86"/>
    </location>
</feature>
<proteinExistence type="predicted"/>
<dbReference type="OrthoDB" id="780992at2759"/>
<dbReference type="EMBL" id="CAMAPE010000002">
    <property type="protein sequence ID" value="CAH9053756.1"/>
    <property type="molecule type" value="Genomic_DNA"/>
</dbReference>
<gene>
    <name evidence="2" type="ORF">CEURO_LOCUS544</name>
</gene>
<sequence>MKAVKNEPQSLLSTDNQKGDLLLQASNKDHIYPFSAFQAQVVPGPVWHKRLGHCGDRVLCTLRRNNFISCSSSFLHNCVSCKLGKSHRLPFKDVTHDSTFLLQIIHSDVWQSPILSNL</sequence>
<dbReference type="AlphaFoldDB" id="A0A9P0YGQ7"/>
<evidence type="ECO:0000313" key="2">
    <source>
        <dbReference type="EMBL" id="CAH9053756.1"/>
    </source>
</evidence>
<organism evidence="2 3">
    <name type="scientific">Cuscuta europaea</name>
    <name type="common">European dodder</name>
    <dbReference type="NCBI Taxonomy" id="41803"/>
    <lineage>
        <taxon>Eukaryota</taxon>
        <taxon>Viridiplantae</taxon>
        <taxon>Streptophyta</taxon>
        <taxon>Embryophyta</taxon>
        <taxon>Tracheophyta</taxon>
        <taxon>Spermatophyta</taxon>
        <taxon>Magnoliopsida</taxon>
        <taxon>eudicotyledons</taxon>
        <taxon>Gunneridae</taxon>
        <taxon>Pentapetalae</taxon>
        <taxon>asterids</taxon>
        <taxon>lamiids</taxon>
        <taxon>Solanales</taxon>
        <taxon>Convolvulaceae</taxon>
        <taxon>Cuscuteae</taxon>
        <taxon>Cuscuta</taxon>
        <taxon>Cuscuta subgen. Cuscuta</taxon>
    </lineage>
</organism>
<name>A0A9P0YGQ7_CUSEU</name>
<comment type="caution">
    <text evidence="2">The sequence shown here is derived from an EMBL/GenBank/DDBJ whole genome shotgun (WGS) entry which is preliminary data.</text>
</comment>
<evidence type="ECO:0000259" key="1">
    <source>
        <dbReference type="Pfam" id="PF13976"/>
    </source>
</evidence>
<reference evidence="2" key="1">
    <citation type="submission" date="2022-07" db="EMBL/GenBank/DDBJ databases">
        <authorList>
            <person name="Macas J."/>
            <person name="Novak P."/>
            <person name="Neumann P."/>
        </authorList>
    </citation>
    <scope>NUCLEOTIDE SEQUENCE</scope>
</reference>
<evidence type="ECO:0000313" key="3">
    <source>
        <dbReference type="Proteomes" id="UP001152484"/>
    </source>
</evidence>
<dbReference type="Proteomes" id="UP001152484">
    <property type="component" value="Unassembled WGS sequence"/>
</dbReference>
<dbReference type="InterPro" id="IPR025724">
    <property type="entry name" value="GAG-pre-integrase_dom"/>
</dbReference>
<keyword evidence="3" id="KW-1185">Reference proteome</keyword>
<accession>A0A9P0YGQ7</accession>